<proteinExistence type="predicted"/>
<feature type="region of interest" description="Disordered" evidence="1">
    <location>
        <begin position="121"/>
        <end position="144"/>
    </location>
</feature>
<dbReference type="GO" id="GO:0009536">
    <property type="term" value="C:plastid"/>
    <property type="evidence" value="ECO:0007669"/>
    <property type="project" value="TreeGrafter"/>
</dbReference>
<evidence type="ECO:0000313" key="3">
    <source>
        <dbReference type="Proteomes" id="UP000516437"/>
    </source>
</evidence>
<sequence>MLGTLPSNYLKWVSKNLRARDFEEWANLADQVLLDPVYKDRMEWEFAENLLNGNNNCSSRNESVVSELLEISDRFGWDNKDKVGWSKVKFELLGTSKGGRIPRANKTSEKQRHLDAKEGELKVEVSSRGEERRRARRERQRMKTELVKEEKLGIKEESRGGFGNRIYGKSPRDEGIRTHMETTNDKDPMVDNYNPFPGREALLKKVLSHKRSL</sequence>
<dbReference type="AlphaFoldDB" id="A0A6A1V031"/>
<feature type="region of interest" description="Disordered" evidence="1">
    <location>
        <begin position="162"/>
        <end position="192"/>
    </location>
</feature>
<evidence type="ECO:0000313" key="2">
    <source>
        <dbReference type="EMBL" id="KAB1205696.1"/>
    </source>
</evidence>
<feature type="compositionally biased region" description="Basic and acidic residues" evidence="1">
    <location>
        <begin position="170"/>
        <end position="189"/>
    </location>
</feature>
<dbReference type="EMBL" id="RXIC02000025">
    <property type="protein sequence ID" value="KAB1205696.1"/>
    <property type="molecule type" value="Genomic_DNA"/>
</dbReference>
<keyword evidence="3" id="KW-1185">Reference proteome</keyword>
<evidence type="ECO:0000256" key="1">
    <source>
        <dbReference type="SAM" id="MobiDB-lite"/>
    </source>
</evidence>
<feature type="compositionally biased region" description="Basic and acidic residues" evidence="1">
    <location>
        <begin position="121"/>
        <end position="133"/>
    </location>
</feature>
<dbReference type="Proteomes" id="UP000516437">
    <property type="component" value="Chromosome 7"/>
</dbReference>
<comment type="caution">
    <text evidence="2">The sequence shown here is derived from an EMBL/GenBank/DDBJ whole genome shotgun (WGS) entry which is preliminary data.</text>
</comment>
<organism evidence="2 3">
    <name type="scientific">Morella rubra</name>
    <name type="common">Chinese bayberry</name>
    <dbReference type="NCBI Taxonomy" id="262757"/>
    <lineage>
        <taxon>Eukaryota</taxon>
        <taxon>Viridiplantae</taxon>
        <taxon>Streptophyta</taxon>
        <taxon>Embryophyta</taxon>
        <taxon>Tracheophyta</taxon>
        <taxon>Spermatophyta</taxon>
        <taxon>Magnoliopsida</taxon>
        <taxon>eudicotyledons</taxon>
        <taxon>Gunneridae</taxon>
        <taxon>Pentapetalae</taxon>
        <taxon>rosids</taxon>
        <taxon>fabids</taxon>
        <taxon>Fagales</taxon>
        <taxon>Myricaceae</taxon>
        <taxon>Morella</taxon>
    </lineage>
</organism>
<protein>
    <submittedName>
        <fullName evidence="2">Uncharacterized protein</fullName>
    </submittedName>
</protein>
<accession>A0A6A1V031</accession>
<name>A0A6A1V031_9ROSI</name>
<gene>
    <name evidence="2" type="ORF">CJ030_MR7G017868</name>
</gene>
<dbReference type="OrthoDB" id="1897217at2759"/>
<dbReference type="PANTHER" id="PTHR38357:SF1">
    <property type="entry name" value="EXPRESSED PROTEIN"/>
    <property type="match status" value="1"/>
</dbReference>
<dbReference type="PANTHER" id="PTHR38357">
    <property type="entry name" value="EXPRESSED PROTEIN"/>
    <property type="match status" value="1"/>
</dbReference>
<reference evidence="2 3" key="1">
    <citation type="journal article" date="2019" name="Plant Biotechnol. J.">
        <title>The red bayberry genome and genetic basis of sex determination.</title>
        <authorList>
            <person name="Jia H.M."/>
            <person name="Jia H.J."/>
            <person name="Cai Q.L."/>
            <person name="Wang Y."/>
            <person name="Zhao H.B."/>
            <person name="Yang W.F."/>
            <person name="Wang G.Y."/>
            <person name="Li Y.H."/>
            <person name="Zhan D.L."/>
            <person name="Shen Y.T."/>
            <person name="Niu Q.F."/>
            <person name="Chang L."/>
            <person name="Qiu J."/>
            <person name="Zhao L."/>
            <person name="Xie H.B."/>
            <person name="Fu W.Y."/>
            <person name="Jin J."/>
            <person name="Li X.W."/>
            <person name="Jiao Y."/>
            <person name="Zhou C.C."/>
            <person name="Tu T."/>
            <person name="Chai C.Y."/>
            <person name="Gao J.L."/>
            <person name="Fan L.J."/>
            <person name="van de Weg E."/>
            <person name="Wang J.Y."/>
            <person name="Gao Z.S."/>
        </authorList>
    </citation>
    <scope>NUCLEOTIDE SEQUENCE [LARGE SCALE GENOMIC DNA]</scope>
    <source>
        <tissue evidence="2">Leaves</tissue>
    </source>
</reference>